<dbReference type="PANTHER" id="PTHR14614">
    <property type="entry name" value="HEPATOCELLULAR CARCINOMA-ASSOCIATED ANTIGEN"/>
    <property type="match status" value="1"/>
</dbReference>
<feature type="compositionally biased region" description="Pro residues" evidence="1">
    <location>
        <begin position="870"/>
        <end position="881"/>
    </location>
</feature>
<sequence length="1404" mass="154027">MSLIDLVQVLAPDREEEPEDIFAAAPMWLFPDDTVNMHGDPESVIVYKSSRFGDIRLQTADPNGEDERRLFSHYLWNAGLKLAELISLPKVASDGVWSVEGKRVLELGVGLGGIVATLAGADEVAITDYPAPVVLKNILGNVDVNLPRGVRGCATVEGHAWGVLDSAFAIAGQHRYTRILAADCYWMQDQHESLVQSMLHFLSPEPAARVFAIAGFHTGRARLAAFFEVGARHGLVADEIYEEDVHGVRRMWMEERDGGLENHTERKKWLVISRLRKEPDDTTLHRITNTLVYKLMSAMASTTLMRDLQDARALAHKIWLECHNGRTQYHCLAVDARSMRNALEDIEEATSSPGTISAEHATKLQDAVTSCSSALCILEFSLFALQRSRHSFNFSKGLGVLRNLKPVAVATLQKTLLFATVEAHSAFEALSAKICTSSNDDESASAVFPVESRSQLNTVQASAYPSRASNLVETRASVGDSPHTSDARVLTGMTSAEMTAHQVSTQPSSPTTQAKKIGPPVGPKRKDLPFSNRKTEVARDDSELKSDPKDVDPSPLAQQAPSTQQDSPEASACDCSPIGQAVVDLTDILKTLKTLKPVTTERTCSSALKTSSSDDERRVSIQNNPEPSVRDPGTNLTGSSDDAKQPQELPALHGASTASLTCSIGTAGDLKNEEQVELRSHNHGQALLDTAGCSPQICDSNADVTKNPDAPQSLLVQRLKSARRAPTSTAQDPSQNIRITSEPAFCYEQQVTRSLGTVDRGSRKSTRCSLSVEDLYTSSRPTTPRVSAESVLAEERVPDCKPQRSSIAQPGLEVDQRSDEEKASPQLSFRHSEDELLDLRTPPGYDPSQTDPISGPISAATPTVSSPQPSRRPPPPPPLPPRLDLVTHLPEKDYSAFRGSDNVRASQQDAFHGVITEERVSRICRCWNNQLWPQAEGYLAEELESHLRTDRTQEARRARHLLGVCATLQGHWQRALVLFVSVISPAIDNLSDLDPADCAALWFLGDTYAVLDRRAEALLAYCLALQGYTLSGNAPHAITQCLRFDQQNVKISRADFRSQWDAMTDSGTTSTDDTILNNRIFSQAVVKRCFDAMAPDVTRTQLGSATNRSRVSMLHQYDGHKAGSVYASEYCSFQHIAITPQMFEADGAWPFKYDPMFCIANVALRRLVERPCDLLEYISRNPGLDFTRPRAGVWGLSRRTRFKCVELLWLVGAVRACLEVMGIEWTESAGPDTSGLCIFARHSLLSSKVATVDFFTISLFRHSLHSKYSVAICPNGIRSARINTGAKQPGNAVRLSKKRLEKFVYRYLKAAYAQRATIDVNLQAPTVARNSSEEMPGKPSTVANGIAEPLEPSTILAASESFKDKTTMLVIQPIGLGADKRKRSTAARPFIAKPSREVRLPVRA</sequence>
<keyword evidence="3" id="KW-1185">Reference proteome</keyword>
<name>A0A1V8SPI2_9PEZI</name>
<dbReference type="GO" id="GO:0008757">
    <property type="term" value="F:S-adenosylmethionine-dependent methyltransferase activity"/>
    <property type="evidence" value="ECO:0007669"/>
    <property type="project" value="UniProtKB-ARBA"/>
</dbReference>
<feature type="compositionally biased region" description="Polar residues" evidence="1">
    <location>
        <begin position="556"/>
        <end position="568"/>
    </location>
</feature>
<feature type="region of interest" description="Disordered" evidence="1">
    <location>
        <begin position="498"/>
        <end position="573"/>
    </location>
</feature>
<feature type="region of interest" description="Disordered" evidence="1">
    <location>
        <begin position="599"/>
        <end position="647"/>
    </location>
</feature>
<feature type="compositionally biased region" description="Basic and acidic residues" evidence="1">
    <location>
        <begin position="793"/>
        <end position="802"/>
    </location>
</feature>
<accession>A0A1V8SPI2</accession>
<feature type="compositionally biased region" description="Basic and acidic residues" evidence="1">
    <location>
        <begin position="524"/>
        <end position="552"/>
    </location>
</feature>
<dbReference type="STRING" id="1507870.A0A1V8SPI2"/>
<evidence type="ECO:0000313" key="3">
    <source>
        <dbReference type="Proteomes" id="UP000192596"/>
    </source>
</evidence>
<dbReference type="PANTHER" id="PTHR14614:SF104">
    <property type="entry name" value="N-METHYLTRANSFERASE, PUTATIVE (AFU_ORTHOLOGUE AFUA_1G17750)-RELATED"/>
    <property type="match status" value="1"/>
</dbReference>
<dbReference type="Pfam" id="PF10294">
    <property type="entry name" value="Methyltransf_16"/>
    <property type="match status" value="1"/>
</dbReference>
<dbReference type="InterPro" id="IPR011990">
    <property type="entry name" value="TPR-like_helical_dom_sf"/>
</dbReference>
<feature type="compositionally biased region" description="Polar residues" evidence="1">
    <location>
        <begin position="601"/>
        <end position="611"/>
    </location>
</feature>
<dbReference type="InterPro" id="IPR019410">
    <property type="entry name" value="Methyltransf_16"/>
</dbReference>
<dbReference type="InParanoid" id="A0A1V8SPI2"/>
<evidence type="ECO:0000313" key="2">
    <source>
        <dbReference type="EMBL" id="OQO00812.1"/>
    </source>
</evidence>
<protein>
    <submittedName>
        <fullName evidence="2">Uncharacterized protein</fullName>
    </submittedName>
</protein>
<comment type="caution">
    <text evidence="2">The sequence shown here is derived from an EMBL/GenBank/DDBJ whole genome shotgun (WGS) entry which is preliminary data.</text>
</comment>
<proteinExistence type="predicted"/>
<dbReference type="EMBL" id="NAJO01000033">
    <property type="protein sequence ID" value="OQO00812.1"/>
    <property type="molecule type" value="Genomic_DNA"/>
</dbReference>
<dbReference type="SUPFAM" id="SSF48452">
    <property type="entry name" value="TPR-like"/>
    <property type="match status" value="1"/>
</dbReference>
<evidence type="ECO:0000256" key="1">
    <source>
        <dbReference type="SAM" id="MobiDB-lite"/>
    </source>
</evidence>
<feature type="region of interest" description="Disordered" evidence="1">
    <location>
        <begin position="774"/>
        <end position="885"/>
    </location>
</feature>
<dbReference type="GO" id="GO:0005737">
    <property type="term" value="C:cytoplasm"/>
    <property type="evidence" value="ECO:0007669"/>
    <property type="project" value="TreeGrafter"/>
</dbReference>
<dbReference type="Gene3D" id="3.40.50.150">
    <property type="entry name" value="Vaccinia Virus protein VP39"/>
    <property type="match status" value="1"/>
</dbReference>
<dbReference type="InterPro" id="IPR029063">
    <property type="entry name" value="SAM-dependent_MTases_sf"/>
</dbReference>
<feature type="compositionally biased region" description="Polar residues" evidence="1">
    <location>
        <begin position="776"/>
        <end position="785"/>
    </location>
</feature>
<organism evidence="2 3">
    <name type="scientific">Cryoendolithus antarcticus</name>
    <dbReference type="NCBI Taxonomy" id="1507870"/>
    <lineage>
        <taxon>Eukaryota</taxon>
        <taxon>Fungi</taxon>
        <taxon>Dikarya</taxon>
        <taxon>Ascomycota</taxon>
        <taxon>Pezizomycotina</taxon>
        <taxon>Dothideomycetes</taxon>
        <taxon>Dothideomycetidae</taxon>
        <taxon>Cladosporiales</taxon>
        <taxon>Cladosporiaceae</taxon>
        <taxon>Cryoendolithus</taxon>
    </lineage>
</organism>
<gene>
    <name evidence="2" type="ORF">B0A48_13499</name>
</gene>
<feature type="compositionally biased region" description="Basic and acidic residues" evidence="1">
    <location>
        <begin position="814"/>
        <end position="823"/>
    </location>
</feature>
<feature type="compositionally biased region" description="Polar residues" evidence="1">
    <location>
        <begin position="498"/>
        <end position="514"/>
    </location>
</feature>
<dbReference type="OrthoDB" id="407325at2759"/>
<dbReference type="Proteomes" id="UP000192596">
    <property type="component" value="Unassembled WGS sequence"/>
</dbReference>
<reference evidence="3" key="1">
    <citation type="submission" date="2017-03" db="EMBL/GenBank/DDBJ databases">
        <title>Genomes of endolithic fungi from Antarctica.</title>
        <authorList>
            <person name="Coleine C."/>
            <person name="Masonjones S."/>
            <person name="Stajich J.E."/>
        </authorList>
    </citation>
    <scope>NUCLEOTIDE SEQUENCE [LARGE SCALE GENOMIC DNA]</scope>
    <source>
        <strain evidence="3">CCFEE 5527</strain>
    </source>
</reference>